<comment type="pathway">
    <text evidence="1">Pyrimidine metabolism; UMP biosynthesis via de novo pathway; UMP from orotate: step 2/2.</text>
</comment>
<dbReference type="RefSeq" id="WP_210509764.1">
    <property type="nucleotide sequence ID" value="NZ_JAFIDN010000001.1"/>
</dbReference>
<evidence type="ECO:0000313" key="9">
    <source>
        <dbReference type="EMBL" id="MBP3191354.1"/>
    </source>
</evidence>
<dbReference type="EMBL" id="JAFIDN010000001">
    <property type="protein sequence ID" value="MBP3191354.1"/>
    <property type="molecule type" value="Genomic_DNA"/>
</dbReference>
<evidence type="ECO:0000256" key="7">
    <source>
        <dbReference type="NCBIfam" id="TIGR02127"/>
    </source>
</evidence>
<evidence type="ECO:0000256" key="2">
    <source>
        <dbReference type="ARBA" id="ARBA00008847"/>
    </source>
</evidence>
<dbReference type="InterPro" id="IPR001754">
    <property type="entry name" value="OMPdeCOase_dom"/>
</dbReference>
<evidence type="ECO:0000313" key="10">
    <source>
        <dbReference type="Proteomes" id="UP000673975"/>
    </source>
</evidence>
<sequence length="285" mass="31125">MSYISKLQASIRNSRSVLCVGVDPVPETFPREVRAMEQSENDMTVFFCRRVIEQTKTGAAAYKFNTAYFEALGADGFHVLNEILDAVPSGKVVIADAKRCDVPHTNARYKAAWFDRFGFDAITLSPFMGTDTLAPFLDDAGRAVYALALTSNPGADELMTRPFGTEKSLSAYIAGRLREVSARYPGSLGMVIGATQPEHYTPVLRAYPEAPLLIPGVGAQGGSVPELDRVLSGHDGLPLINASRAVAATDPSREEPWDIQIRHNTDRINKLIATISQKYQTKADE</sequence>
<dbReference type="Pfam" id="PF00215">
    <property type="entry name" value="OMPdecase"/>
    <property type="match status" value="1"/>
</dbReference>
<keyword evidence="5 9" id="KW-0456">Lyase</keyword>
<dbReference type="PANTHER" id="PTHR43375">
    <property type="entry name" value="OROTIDINE 5'-PHOSPHATE DECARBOXYLASE"/>
    <property type="match status" value="1"/>
</dbReference>
<accession>A0A8J7RP95</accession>
<organism evidence="9 10">
    <name type="scientific">Natronogracilivirga saccharolytica</name>
    <dbReference type="NCBI Taxonomy" id="2812953"/>
    <lineage>
        <taxon>Bacteria</taxon>
        <taxon>Pseudomonadati</taxon>
        <taxon>Balneolota</taxon>
        <taxon>Balneolia</taxon>
        <taxon>Balneolales</taxon>
        <taxon>Cyclonatronaceae</taxon>
        <taxon>Natronogracilivirga</taxon>
    </lineage>
</organism>
<keyword evidence="10" id="KW-1185">Reference proteome</keyword>
<reference evidence="9" key="1">
    <citation type="submission" date="2021-02" db="EMBL/GenBank/DDBJ databases">
        <title>Natronogracilivirga saccharolytica gen. nov. sp. nov. a new anaerobic, haloalkiliphilic carbohydrate-fermenting bacterium from soda lake and proposing of Cyclonatronumiaceae fam. nov. in the phylum Balneolaeota.</title>
        <authorList>
            <person name="Zhilina T.N."/>
            <person name="Sorokin D.Y."/>
            <person name="Zavarzina D.G."/>
            <person name="Toshchakov S.V."/>
            <person name="Kublanov I.V."/>
        </authorList>
    </citation>
    <scope>NUCLEOTIDE SEQUENCE</scope>
    <source>
        <strain evidence="9">Z-1702</strain>
    </source>
</reference>
<evidence type="ECO:0000256" key="3">
    <source>
        <dbReference type="ARBA" id="ARBA00022793"/>
    </source>
</evidence>
<proteinExistence type="inferred from homology"/>
<comment type="similarity">
    <text evidence="2">Belongs to the OMP decarboxylase family. Type 2 subfamily.</text>
</comment>
<comment type="catalytic activity">
    <reaction evidence="6">
        <text>orotidine 5'-phosphate + H(+) = UMP + CO2</text>
        <dbReference type="Rhea" id="RHEA:11596"/>
        <dbReference type="ChEBI" id="CHEBI:15378"/>
        <dbReference type="ChEBI" id="CHEBI:16526"/>
        <dbReference type="ChEBI" id="CHEBI:57538"/>
        <dbReference type="ChEBI" id="CHEBI:57865"/>
        <dbReference type="EC" id="4.1.1.23"/>
    </reaction>
</comment>
<evidence type="ECO:0000259" key="8">
    <source>
        <dbReference type="SMART" id="SM00934"/>
    </source>
</evidence>
<dbReference type="Proteomes" id="UP000673975">
    <property type="component" value="Unassembled WGS sequence"/>
</dbReference>
<dbReference type="EC" id="4.1.1.23" evidence="7"/>
<name>A0A8J7RP95_9BACT</name>
<feature type="domain" description="Orotidine 5'-phosphate decarboxylase" evidence="8">
    <location>
        <begin position="17"/>
        <end position="259"/>
    </location>
</feature>
<dbReference type="InterPro" id="IPR013785">
    <property type="entry name" value="Aldolase_TIM"/>
</dbReference>
<dbReference type="GO" id="GO:0004590">
    <property type="term" value="F:orotidine-5'-phosphate decarboxylase activity"/>
    <property type="evidence" value="ECO:0007669"/>
    <property type="project" value="UniProtKB-UniRule"/>
</dbReference>
<gene>
    <name evidence="9" type="primary">pyrF</name>
    <name evidence="9" type="ORF">NATSA_01625</name>
</gene>
<dbReference type="InterPro" id="IPR011995">
    <property type="entry name" value="OMPdecase_type-2"/>
</dbReference>
<dbReference type="GO" id="GO:0044205">
    <property type="term" value="P:'de novo' UMP biosynthetic process"/>
    <property type="evidence" value="ECO:0007669"/>
    <property type="project" value="UniProtKB-UniPathway"/>
</dbReference>
<evidence type="ECO:0000256" key="6">
    <source>
        <dbReference type="ARBA" id="ARBA00049157"/>
    </source>
</evidence>
<dbReference type="CDD" id="cd04725">
    <property type="entry name" value="OMP_decarboxylase_like"/>
    <property type="match status" value="1"/>
</dbReference>
<dbReference type="PANTHER" id="PTHR43375:SF1">
    <property type="entry name" value="OROTIDINE 5'-PHOSPHATE DECARBOXYLASE"/>
    <property type="match status" value="1"/>
</dbReference>
<dbReference type="UniPathway" id="UPA00070">
    <property type="reaction ID" value="UER00120"/>
</dbReference>
<comment type="caution">
    <text evidence="9">The sequence shown here is derived from an EMBL/GenBank/DDBJ whole genome shotgun (WGS) entry which is preliminary data.</text>
</comment>
<evidence type="ECO:0000256" key="4">
    <source>
        <dbReference type="ARBA" id="ARBA00022975"/>
    </source>
</evidence>
<keyword evidence="3" id="KW-0210">Decarboxylase</keyword>
<evidence type="ECO:0000256" key="1">
    <source>
        <dbReference type="ARBA" id="ARBA00004861"/>
    </source>
</evidence>
<dbReference type="SUPFAM" id="SSF51366">
    <property type="entry name" value="Ribulose-phoshate binding barrel"/>
    <property type="match status" value="1"/>
</dbReference>
<dbReference type="Gene3D" id="3.20.20.70">
    <property type="entry name" value="Aldolase class I"/>
    <property type="match status" value="1"/>
</dbReference>
<keyword evidence="4" id="KW-0665">Pyrimidine biosynthesis</keyword>
<protein>
    <recommendedName>
        <fullName evidence="7">Orotidine-5'-phosphate decarboxylase</fullName>
        <ecNumber evidence="7">4.1.1.23</ecNumber>
    </recommendedName>
</protein>
<dbReference type="InterPro" id="IPR011060">
    <property type="entry name" value="RibuloseP-bd_barrel"/>
</dbReference>
<evidence type="ECO:0000256" key="5">
    <source>
        <dbReference type="ARBA" id="ARBA00023239"/>
    </source>
</evidence>
<dbReference type="GO" id="GO:0006207">
    <property type="term" value="P:'de novo' pyrimidine nucleobase biosynthetic process"/>
    <property type="evidence" value="ECO:0007669"/>
    <property type="project" value="InterPro"/>
</dbReference>
<dbReference type="NCBIfam" id="TIGR02127">
    <property type="entry name" value="pyrF_sub2"/>
    <property type="match status" value="1"/>
</dbReference>
<dbReference type="SMART" id="SM00934">
    <property type="entry name" value="OMPdecase"/>
    <property type="match status" value="1"/>
</dbReference>
<dbReference type="AlphaFoldDB" id="A0A8J7RP95"/>